<dbReference type="Proteomes" id="UP000066480">
    <property type="component" value="Chromosome"/>
</dbReference>
<dbReference type="Pfam" id="PF13338">
    <property type="entry name" value="AbiEi_4"/>
    <property type="match status" value="1"/>
</dbReference>
<dbReference type="STRING" id="571913.VV02_23250"/>
<protein>
    <recommendedName>
        <fullName evidence="1">AbiEi antitoxin N-terminal domain-containing protein</fullName>
    </recommendedName>
</protein>
<keyword evidence="3" id="KW-1185">Reference proteome</keyword>
<gene>
    <name evidence="2" type="ORF">VV02_23250</name>
</gene>
<evidence type="ECO:0000259" key="1">
    <source>
        <dbReference type="Pfam" id="PF13338"/>
    </source>
</evidence>
<dbReference type="OrthoDB" id="9789781at2"/>
<evidence type="ECO:0000313" key="2">
    <source>
        <dbReference type="EMBL" id="AKU19230.1"/>
    </source>
</evidence>
<dbReference type="PATRIC" id="fig|571913.6.peg.4710"/>
<accession>A0A0K1JRQ6</accession>
<organism evidence="2 3">
    <name type="scientific">Luteipulveratus mongoliensis</name>
    <dbReference type="NCBI Taxonomy" id="571913"/>
    <lineage>
        <taxon>Bacteria</taxon>
        <taxon>Bacillati</taxon>
        <taxon>Actinomycetota</taxon>
        <taxon>Actinomycetes</taxon>
        <taxon>Micrococcales</taxon>
        <taxon>Dermacoccaceae</taxon>
        <taxon>Luteipulveratus</taxon>
    </lineage>
</organism>
<name>A0A0K1JRQ6_9MICO</name>
<dbReference type="EMBL" id="CP011112">
    <property type="protein sequence ID" value="AKU19230.1"/>
    <property type="molecule type" value="Genomic_DNA"/>
</dbReference>
<proteinExistence type="predicted"/>
<sequence length="185" mass="20204">MGTLRPRQARDLGMSRSGLYRAAQSGKYERIARGIYRPADASAADWDWIEAATRRPDATICLASALAHHDLTDAIPNALDIAIPRGSRIPATETAISWHLFAKETFGLGRSAISIPGSELDIGIYSPERCIADAFRLRGDLGYELGRDALREWLRRGGKPAALMAIATRLPRARGPLLQALEVLT</sequence>
<dbReference type="KEGG" id="lmoi:VV02_23250"/>
<evidence type="ECO:0000313" key="3">
    <source>
        <dbReference type="Proteomes" id="UP000066480"/>
    </source>
</evidence>
<dbReference type="InterPro" id="IPR025159">
    <property type="entry name" value="AbiEi_N"/>
</dbReference>
<dbReference type="AlphaFoldDB" id="A0A0K1JRQ6"/>
<feature type="domain" description="AbiEi antitoxin N-terminal" evidence="1">
    <location>
        <begin position="2"/>
        <end position="38"/>
    </location>
</feature>
<reference evidence="2 3" key="1">
    <citation type="submission" date="2015-03" db="EMBL/GenBank/DDBJ databases">
        <title>Luteipulveratus halotolerans sp. nov., a novel actinobacterium (Dermacoccaceae) from Sarawak, Malaysia.</title>
        <authorList>
            <person name="Juboi H."/>
            <person name="Basik A."/>
            <person name="Shamsul S.S."/>
            <person name="Arnold P."/>
            <person name="Schmitt E.K."/>
            <person name="Sanglier J.-J."/>
            <person name="Yeo T."/>
        </authorList>
    </citation>
    <scope>NUCLEOTIDE SEQUENCE [LARGE SCALE GENOMIC DNA]</scope>
    <source>
        <strain evidence="2 3">MN07-A0370</strain>
    </source>
</reference>